<gene>
    <name evidence="9" type="ORF">FRY98_20850</name>
</gene>
<comment type="subcellular location">
    <subcellularLocation>
        <location evidence="1">Cell membrane</location>
        <topology evidence="1">Peripheral membrane protein</topology>
    </subcellularLocation>
</comment>
<dbReference type="OrthoDB" id="9802264at2"/>
<evidence type="ECO:0000256" key="4">
    <source>
        <dbReference type="ARBA" id="ARBA00022475"/>
    </source>
</evidence>
<reference evidence="9 10" key="1">
    <citation type="submission" date="2019-08" db="EMBL/GenBank/DDBJ databases">
        <title>Genome sequencing of Paenibacillus faecis DSM 23593(T).</title>
        <authorList>
            <person name="Kook J.-K."/>
            <person name="Park S.-N."/>
            <person name="Lim Y.K."/>
        </authorList>
    </citation>
    <scope>NUCLEOTIDE SEQUENCE [LARGE SCALE GENOMIC DNA]</scope>
    <source>
        <strain evidence="9 10">DSM 23593</strain>
    </source>
</reference>
<organism evidence="9 10">
    <name type="scientific">Paenibacillus faecis</name>
    <dbReference type="NCBI Taxonomy" id="862114"/>
    <lineage>
        <taxon>Bacteria</taxon>
        <taxon>Bacillati</taxon>
        <taxon>Bacillota</taxon>
        <taxon>Bacilli</taxon>
        <taxon>Bacillales</taxon>
        <taxon>Paenibacillaceae</taxon>
        <taxon>Paenibacillus</taxon>
    </lineage>
</organism>
<dbReference type="InterPro" id="IPR027417">
    <property type="entry name" value="P-loop_NTPase"/>
</dbReference>
<dbReference type="AlphaFoldDB" id="A0A5D0CS19"/>
<comment type="similarity">
    <text evidence="2">Belongs to the ABC transporter superfamily.</text>
</comment>
<evidence type="ECO:0000256" key="5">
    <source>
        <dbReference type="ARBA" id="ARBA00022741"/>
    </source>
</evidence>
<evidence type="ECO:0000256" key="7">
    <source>
        <dbReference type="ARBA" id="ARBA00023136"/>
    </source>
</evidence>
<evidence type="ECO:0000256" key="2">
    <source>
        <dbReference type="ARBA" id="ARBA00005417"/>
    </source>
</evidence>
<comment type="caution">
    <text evidence="9">The sequence shown here is derived from an EMBL/GenBank/DDBJ whole genome shotgun (WGS) entry which is preliminary data.</text>
</comment>
<keyword evidence="6 9" id="KW-0067">ATP-binding</keyword>
<sequence length="329" mass="36196">MTKLLEIDQLSIDFANGSCPIRVVGGVSLELEAGETLGIVGESGSGKSVTSLSIMRLLPEGLAKVAEGDIRYRGKSLLNMSESEMQKVRGNHISTIFQEPMTALNPVFKIGRQVRESIRQHSKKSKREAHREAIALLGEVGISAPEQIMEAYPHQLSGGMRQRVLIAMAMASNPDILIADEPTTALDVTIQAQILELMKKLQKERGTAIIFITHDLGVVAEMCDRVAVMYAGQIVEQGDVRTIFKEPKHPYTVGLLNSMPQFSGEKTRLEAIAGQVPHPSEFLPGCRFAQRCPSRMDLCESVEPALYDFGGKHKCKCHLYRRDTDAAHS</sequence>
<keyword evidence="4" id="KW-1003">Cell membrane</keyword>
<dbReference type="RefSeq" id="WP_148455557.1">
    <property type="nucleotide sequence ID" value="NZ_VSDO01000004.1"/>
</dbReference>
<evidence type="ECO:0000256" key="3">
    <source>
        <dbReference type="ARBA" id="ARBA00022448"/>
    </source>
</evidence>
<dbReference type="NCBIfam" id="TIGR01727">
    <property type="entry name" value="oligo_HPY"/>
    <property type="match status" value="1"/>
</dbReference>
<dbReference type="Pfam" id="PF08352">
    <property type="entry name" value="oligo_HPY"/>
    <property type="match status" value="1"/>
</dbReference>
<feature type="domain" description="ABC transporter" evidence="8">
    <location>
        <begin position="7"/>
        <end position="256"/>
    </location>
</feature>
<dbReference type="GO" id="GO:0016887">
    <property type="term" value="F:ATP hydrolysis activity"/>
    <property type="evidence" value="ECO:0007669"/>
    <property type="project" value="InterPro"/>
</dbReference>
<keyword evidence="5" id="KW-0547">Nucleotide-binding</keyword>
<dbReference type="InterPro" id="IPR013563">
    <property type="entry name" value="Oligopep_ABC_C"/>
</dbReference>
<dbReference type="InterPro" id="IPR050388">
    <property type="entry name" value="ABC_Ni/Peptide_Import"/>
</dbReference>
<keyword evidence="7" id="KW-0472">Membrane</keyword>
<dbReference type="InterPro" id="IPR003593">
    <property type="entry name" value="AAA+_ATPase"/>
</dbReference>
<evidence type="ECO:0000256" key="1">
    <source>
        <dbReference type="ARBA" id="ARBA00004202"/>
    </source>
</evidence>
<dbReference type="Proteomes" id="UP000325218">
    <property type="component" value="Unassembled WGS sequence"/>
</dbReference>
<dbReference type="Gene3D" id="3.40.50.300">
    <property type="entry name" value="P-loop containing nucleotide triphosphate hydrolases"/>
    <property type="match status" value="1"/>
</dbReference>
<dbReference type="PROSITE" id="PS00211">
    <property type="entry name" value="ABC_TRANSPORTER_1"/>
    <property type="match status" value="1"/>
</dbReference>
<name>A0A5D0CS19_9BACL</name>
<dbReference type="GO" id="GO:0005524">
    <property type="term" value="F:ATP binding"/>
    <property type="evidence" value="ECO:0007669"/>
    <property type="project" value="UniProtKB-KW"/>
</dbReference>
<protein>
    <submittedName>
        <fullName evidence="9">ABC transporter ATP-binding protein</fullName>
    </submittedName>
</protein>
<evidence type="ECO:0000256" key="6">
    <source>
        <dbReference type="ARBA" id="ARBA00022840"/>
    </source>
</evidence>
<dbReference type="InterPro" id="IPR003439">
    <property type="entry name" value="ABC_transporter-like_ATP-bd"/>
</dbReference>
<dbReference type="Pfam" id="PF00005">
    <property type="entry name" value="ABC_tran"/>
    <property type="match status" value="1"/>
</dbReference>
<dbReference type="GO" id="GO:0015833">
    <property type="term" value="P:peptide transport"/>
    <property type="evidence" value="ECO:0007669"/>
    <property type="project" value="InterPro"/>
</dbReference>
<dbReference type="PROSITE" id="PS50893">
    <property type="entry name" value="ABC_TRANSPORTER_2"/>
    <property type="match status" value="1"/>
</dbReference>
<dbReference type="CDD" id="cd03257">
    <property type="entry name" value="ABC_NikE_OppD_transporters"/>
    <property type="match status" value="1"/>
</dbReference>
<proteinExistence type="inferred from homology"/>
<dbReference type="InterPro" id="IPR017871">
    <property type="entry name" value="ABC_transporter-like_CS"/>
</dbReference>
<keyword evidence="10" id="KW-1185">Reference proteome</keyword>
<dbReference type="EMBL" id="VSDO01000004">
    <property type="protein sequence ID" value="TYA11577.1"/>
    <property type="molecule type" value="Genomic_DNA"/>
</dbReference>
<accession>A0A5D0CS19</accession>
<evidence type="ECO:0000259" key="8">
    <source>
        <dbReference type="PROSITE" id="PS50893"/>
    </source>
</evidence>
<evidence type="ECO:0000313" key="9">
    <source>
        <dbReference type="EMBL" id="TYA11577.1"/>
    </source>
</evidence>
<dbReference type="SUPFAM" id="SSF52540">
    <property type="entry name" value="P-loop containing nucleoside triphosphate hydrolases"/>
    <property type="match status" value="1"/>
</dbReference>
<keyword evidence="3" id="KW-0813">Transport</keyword>
<dbReference type="PANTHER" id="PTHR43297">
    <property type="entry name" value="OLIGOPEPTIDE TRANSPORT ATP-BINDING PROTEIN APPD"/>
    <property type="match status" value="1"/>
</dbReference>
<dbReference type="PANTHER" id="PTHR43297:SF2">
    <property type="entry name" value="DIPEPTIDE TRANSPORT ATP-BINDING PROTEIN DPPD"/>
    <property type="match status" value="1"/>
</dbReference>
<dbReference type="GO" id="GO:0005886">
    <property type="term" value="C:plasma membrane"/>
    <property type="evidence" value="ECO:0007669"/>
    <property type="project" value="UniProtKB-SubCell"/>
</dbReference>
<dbReference type="SMART" id="SM00382">
    <property type="entry name" value="AAA"/>
    <property type="match status" value="1"/>
</dbReference>
<dbReference type="FunFam" id="3.40.50.300:FF:000016">
    <property type="entry name" value="Oligopeptide ABC transporter ATP-binding component"/>
    <property type="match status" value="1"/>
</dbReference>
<evidence type="ECO:0000313" key="10">
    <source>
        <dbReference type="Proteomes" id="UP000325218"/>
    </source>
</evidence>